<dbReference type="EMBL" id="MT630615">
    <property type="protein sequence ID" value="QNO41290.1"/>
    <property type="molecule type" value="Genomic_DNA"/>
</dbReference>
<dbReference type="InterPro" id="IPR015947">
    <property type="entry name" value="PUA-like_sf"/>
</dbReference>
<dbReference type="NCBIfam" id="TIGR03684">
    <property type="entry name" value="arCOG00985"/>
    <property type="match status" value="1"/>
</dbReference>
<evidence type="ECO:0000313" key="5">
    <source>
        <dbReference type="EMBL" id="QNO42806.1"/>
    </source>
</evidence>
<dbReference type="InterPro" id="IPR004521">
    <property type="entry name" value="Uncharacterised_CHP00451"/>
</dbReference>
<dbReference type="InterPro" id="IPR022430">
    <property type="entry name" value="CHP03684"/>
</dbReference>
<dbReference type="PANTHER" id="PTHR22798">
    <property type="entry name" value="MCT-1 PROTEIN"/>
    <property type="match status" value="1"/>
</dbReference>
<dbReference type="GO" id="GO:0003723">
    <property type="term" value="F:RNA binding"/>
    <property type="evidence" value="ECO:0007669"/>
    <property type="project" value="InterPro"/>
</dbReference>
<evidence type="ECO:0000313" key="2">
    <source>
        <dbReference type="EMBL" id="QNO41290.1"/>
    </source>
</evidence>
<dbReference type="EMBL" id="MT630753">
    <property type="protein sequence ID" value="QNO42608.1"/>
    <property type="molecule type" value="Genomic_DNA"/>
</dbReference>
<dbReference type="Gene3D" id="3.10.400.20">
    <property type="match status" value="1"/>
</dbReference>
<dbReference type="Pfam" id="PF01472">
    <property type="entry name" value="PUA"/>
    <property type="match status" value="1"/>
</dbReference>
<dbReference type="NCBIfam" id="TIGR00451">
    <property type="entry name" value="unchar_dom_2"/>
    <property type="match status" value="1"/>
</dbReference>
<dbReference type="NCBIfam" id="NF011153">
    <property type="entry name" value="PRK14560.1-4"/>
    <property type="match status" value="1"/>
</dbReference>
<dbReference type="CDD" id="cd21154">
    <property type="entry name" value="PUA_MJ1432-like"/>
    <property type="match status" value="1"/>
</dbReference>
<evidence type="ECO:0000259" key="1">
    <source>
        <dbReference type="SMART" id="SM00359"/>
    </source>
</evidence>
<sequence length="163" mass="18280">MKDLNIKSRHLLRKSQSKLIIKEIKKFFDDADIVFKKARFELVSADTYELLFVDGNFLFILIDGKPFFSVKGALKLQPKNKLITVDTGAVPFIIKGADIMRPGIISADSGIHEEDKVVIIEEKHSKPIAVGYALMDGDQMIGDSGKAVKIVHRVGDRLWNLNI</sequence>
<evidence type="ECO:0000313" key="4">
    <source>
        <dbReference type="EMBL" id="QNO42608.1"/>
    </source>
</evidence>
<dbReference type="EMBL" id="MT630703">
    <property type="protein sequence ID" value="QNO42049.1"/>
    <property type="molecule type" value="Genomic_DNA"/>
</dbReference>
<dbReference type="InterPro" id="IPR002478">
    <property type="entry name" value="PUA"/>
</dbReference>
<evidence type="ECO:0000313" key="3">
    <source>
        <dbReference type="EMBL" id="QNO42049.1"/>
    </source>
</evidence>
<dbReference type="PIRSF" id="PIRSF005067">
    <property type="entry name" value="Tma_RNA-bind_prd"/>
    <property type="match status" value="1"/>
</dbReference>
<name>A0A7G9Y472_9EURY</name>
<accession>A0A7G9Y472</accession>
<gene>
    <name evidence="5" type="ORF">ENPLMBLH_00003</name>
    <name evidence="4" type="ORF">KPMFPNGI_00010</name>
    <name evidence="2" type="ORF">LFIFFFKN_00005</name>
    <name evidence="3" type="ORF">NAIAKDPO_00008</name>
</gene>
<dbReference type="SUPFAM" id="SSF88697">
    <property type="entry name" value="PUA domain-like"/>
    <property type="match status" value="1"/>
</dbReference>
<dbReference type="PROSITE" id="PS50890">
    <property type="entry name" value="PUA"/>
    <property type="match status" value="1"/>
</dbReference>
<reference evidence="5" key="1">
    <citation type="submission" date="2020-06" db="EMBL/GenBank/DDBJ databases">
        <title>Unique genomic features of the anaerobic methanotrophic archaea.</title>
        <authorList>
            <person name="Chadwick G.L."/>
            <person name="Skennerton C.T."/>
            <person name="Laso-Perez R."/>
            <person name="Leu A.O."/>
            <person name="Speth D.R."/>
            <person name="Yu H."/>
            <person name="Morgan-Lang C."/>
            <person name="Hatzenpichler R."/>
            <person name="Goudeau D."/>
            <person name="Malmstrom R."/>
            <person name="Brazelton W.J."/>
            <person name="Woyke T."/>
            <person name="Hallam S.J."/>
            <person name="Tyson G.W."/>
            <person name="Wegener G."/>
            <person name="Boetius A."/>
            <person name="Orphan V."/>
        </authorList>
    </citation>
    <scope>NUCLEOTIDE SEQUENCE</scope>
</reference>
<protein>
    <recommendedName>
        <fullName evidence="1">PUA domain-containing protein</fullName>
    </recommendedName>
</protein>
<dbReference type="InterPro" id="IPR016437">
    <property type="entry name" value="MCT-1/Tma20"/>
</dbReference>
<dbReference type="GO" id="GO:0001731">
    <property type="term" value="P:formation of translation preinitiation complex"/>
    <property type="evidence" value="ECO:0007669"/>
    <property type="project" value="TreeGrafter"/>
</dbReference>
<feature type="domain" description="PUA" evidence="1">
    <location>
        <begin position="81"/>
        <end position="155"/>
    </location>
</feature>
<dbReference type="SMART" id="SM00359">
    <property type="entry name" value="PUA"/>
    <property type="match status" value="1"/>
</dbReference>
<dbReference type="AlphaFoldDB" id="A0A7G9Y472"/>
<dbReference type="EMBL" id="MT630769">
    <property type="protein sequence ID" value="QNO42806.1"/>
    <property type="molecule type" value="Genomic_DNA"/>
</dbReference>
<dbReference type="PANTHER" id="PTHR22798:SF0">
    <property type="entry name" value="MALIGNANT T-CELL-AMPLIFIED SEQUENCE 1"/>
    <property type="match status" value="1"/>
</dbReference>
<organism evidence="5">
    <name type="scientific">Candidatus Methanogaster sp. ANME-2c ERB4</name>
    <dbReference type="NCBI Taxonomy" id="2759911"/>
    <lineage>
        <taxon>Archaea</taxon>
        <taxon>Methanobacteriati</taxon>
        <taxon>Methanobacteriota</taxon>
        <taxon>Stenosarchaea group</taxon>
        <taxon>Methanomicrobia</taxon>
        <taxon>Methanosarcinales</taxon>
        <taxon>ANME-2 cluster</taxon>
        <taxon>Candidatus Methanogasteraceae</taxon>
        <taxon>Candidatus Methanogaster</taxon>
    </lineage>
</organism>
<proteinExistence type="predicted"/>